<evidence type="ECO:0000256" key="1">
    <source>
        <dbReference type="ARBA" id="ARBA00022679"/>
    </source>
</evidence>
<gene>
    <name evidence="4" type="ORF">LV75_003920</name>
</gene>
<dbReference type="Pfam" id="PF00583">
    <property type="entry name" value="Acetyltransf_1"/>
    <property type="match status" value="1"/>
</dbReference>
<dbReference type="InterPro" id="IPR016181">
    <property type="entry name" value="Acyl_CoA_acyltransferase"/>
</dbReference>
<dbReference type="Proteomes" id="UP001205185">
    <property type="component" value="Unassembled WGS sequence"/>
</dbReference>
<dbReference type="EMBL" id="JAMTCO010000009">
    <property type="protein sequence ID" value="MCP2271406.1"/>
    <property type="molecule type" value="Genomic_DNA"/>
</dbReference>
<proteinExistence type="predicted"/>
<keyword evidence="2" id="KW-0012">Acyltransferase</keyword>
<evidence type="ECO:0000313" key="5">
    <source>
        <dbReference type="Proteomes" id="UP001205185"/>
    </source>
</evidence>
<comment type="caution">
    <text evidence="4">The sequence shown here is derived from an EMBL/GenBank/DDBJ whole genome shotgun (WGS) entry which is preliminary data.</text>
</comment>
<dbReference type="Gene3D" id="3.40.630.30">
    <property type="match status" value="1"/>
</dbReference>
<dbReference type="InterPro" id="IPR000182">
    <property type="entry name" value="GNAT_dom"/>
</dbReference>
<sequence>MSNVDIRLATEGDLKDILDLLGEIDKYYGDEMTESPEERERQTREILSGSEFKSARILIAFNMSNDAIGFASFSALWPAAGSSSSLYLKELYVRENHRTLGAGKALVQHLLKIATEQGYSRVEWTTDRSNGGAQKFYDKLGATVNTGKLFYRVEV</sequence>
<name>A0ABT1IFH5_9PSEU</name>
<dbReference type="RefSeq" id="WP_253888351.1">
    <property type="nucleotide sequence ID" value="NZ_BAAAVB010000005.1"/>
</dbReference>
<keyword evidence="5" id="KW-1185">Reference proteome</keyword>
<reference evidence="4 5" key="1">
    <citation type="submission" date="2022-06" db="EMBL/GenBank/DDBJ databases">
        <title>Genomic Encyclopedia of Archaeal and Bacterial Type Strains, Phase II (KMG-II): from individual species to whole genera.</title>
        <authorList>
            <person name="Goeker M."/>
        </authorList>
    </citation>
    <scope>NUCLEOTIDE SEQUENCE [LARGE SCALE GENOMIC DNA]</scope>
    <source>
        <strain evidence="4 5">DSM 44255</strain>
    </source>
</reference>
<keyword evidence="1" id="KW-0808">Transferase</keyword>
<dbReference type="PANTHER" id="PTHR10545">
    <property type="entry name" value="DIAMINE N-ACETYLTRANSFERASE"/>
    <property type="match status" value="1"/>
</dbReference>
<protein>
    <submittedName>
        <fullName evidence="4">Acetyltransferase (GNAT) family protein</fullName>
    </submittedName>
</protein>
<evidence type="ECO:0000256" key="2">
    <source>
        <dbReference type="ARBA" id="ARBA00023315"/>
    </source>
</evidence>
<dbReference type="PANTHER" id="PTHR10545:SF29">
    <property type="entry name" value="GH14572P-RELATED"/>
    <property type="match status" value="1"/>
</dbReference>
<organism evidence="4 5">
    <name type="scientific">Actinokineospora diospyrosa</name>
    <dbReference type="NCBI Taxonomy" id="103728"/>
    <lineage>
        <taxon>Bacteria</taxon>
        <taxon>Bacillati</taxon>
        <taxon>Actinomycetota</taxon>
        <taxon>Actinomycetes</taxon>
        <taxon>Pseudonocardiales</taxon>
        <taxon>Pseudonocardiaceae</taxon>
        <taxon>Actinokineospora</taxon>
    </lineage>
</organism>
<evidence type="ECO:0000313" key="4">
    <source>
        <dbReference type="EMBL" id="MCP2271406.1"/>
    </source>
</evidence>
<dbReference type="SUPFAM" id="SSF55729">
    <property type="entry name" value="Acyl-CoA N-acyltransferases (Nat)"/>
    <property type="match status" value="1"/>
</dbReference>
<dbReference type="PROSITE" id="PS51186">
    <property type="entry name" value="GNAT"/>
    <property type="match status" value="1"/>
</dbReference>
<dbReference type="InterPro" id="IPR051016">
    <property type="entry name" value="Diverse_Substrate_AcTransf"/>
</dbReference>
<evidence type="ECO:0000259" key="3">
    <source>
        <dbReference type="PROSITE" id="PS51186"/>
    </source>
</evidence>
<dbReference type="CDD" id="cd04301">
    <property type="entry name" value="NAT_SF"/>
    <property type="match status" value="1"/>
</dbReference>
<feature type="domain" description="N-acetyltransferase" evidence="3">
    <location>
        <begin position="4"/>
        <end position="155"/>
    </location>
</feature>
<accession>A0ABT1IFH5</accession>